<dbReference type="InterPro" id="IPR036291">
    <property type="entry name" value="NAD(P)-bd_dom_sf"/>
</dbReference>
<dbReference type="CDD" id="cd05254">
    <property type="entry name" value="dTDP_HR_like_SDR_e"/>
    <property type="match status" value="1"/>
</dbReference>
<dbReference type="EMBL" id="VLTJ01000039">
    <property type="protein sequence ID" value="TSH90453.1"/>
    <property type="molecule type" value="Genomic_DNA"/>
</dbReference>
<reference evidence="8 9" key="1">
    <citation type="submission" date="2019-07" db="EMBL/GenBank/DDBJ databases">
        <title>Qingshengfaniella alkalisoli gen. nov., sp. nov., isolated from saline soil.</title>
        <authorList>
            <person name="Xu L."/>
            <person name="Huang X.-X."/>
            <person name="Sun J.-Q."/>
        </authorList>
    </citation>
    <scope>NUCLEOTIDE SEQUENCE [LARGE SCALE GENOMIC DNA]</scope>
    <source>
        <strain evidence="8 9">DSM 27279</strain>
    </source>
</reference>
<dbReference type="Pfam" id="PF04321">
    <property type="entry name" value="RmlD_sub_bind"/>
    <property type="match status" value="1"/>
</dbReference>
<keyword evidence="6 8" id="KW-0560">Oxidoreductase</keyword>
<dbReference type="PANTHER" id="PTHR10491">
    <property type="entry name" value="DTDP-4-DEHYDRORHAMNOSE REDUCTASE"/>
    <property type="match status" value="1"/>
</dbReference>
<evidence type="ECO:0000256" key="4">
    <source>
        <dbReference type="ARBA" id="ARBA00017099"/>
    </source>
</evidence>
<dbReference type="Proteomes" id="UP000318405">
    <property type="component" value="Unassembled WGS sequence"/>
</dbReference>
<evidence type="ECO:0000313" key="8">
    <source>
        <dbReference type="EMBL" id="TSH90453.1"/>
    </source>
</evidence>
<dbReference type="PANTHER" id="PTHR10491:SF4">
    <property type="entry name" value="METHIONINE ADENOSYLTRANSFERASE 2 SUBUNIT BETA"/>
    <property type="match status" value="1"/>
</dbReference>
<evidence type="ECO:0000256" key="6">
    <source>
        <dbReference type="RuleBase" id="RU364082"/>
    </source>
</evidence>
<comment type="similarity">
    <text evidence="2 6">Belongs to the dTDP-4-dehydrorhamnose reductase family.</text>
</comment>
<keyword evidence="6" id="KW-0521">NADP</keyword>
<dbReference type="SUPFAM" id="SSF51735">
    <property type="entry name" value="NAD(P)-binding Rossmann-fold domains"/>
    <property type="match status" value="1"/>
</dbReference>
<evidence type="ECO:0000259" key="7">
    <source>
        <dbReference type="Pfam" id="PF04321"/>
    </source>
</evidence>
<evidence type="ECO:0000256" key="5">
    <source>
        <dbReference type="ARBA" id="ARBA00048200"/>
    </source>
</evidence>
<dbReference type="RefSeq" id="WP_143950370.1">
    <property type="nucleotide sequence ID" value="NZ_BAABMB010000003.1"/>
</dbReference>
<accession>A0A556AC53</accession>
<dbReference type="Gene3D" id="3.90.25.10">
    <property type="entry name" value="UDP-galactose 4-epimerase, domain 1"/>
    <property type="match status" value="1"/>
</dbReference>
<dbReference type="NCBIfam" id="NF007440">
    <property type="entry name" value="PRK09987.1"/>
    <property type="match status" value="1"/>
</dbReference>
<dbReference type="NCBIfam" id="TIGR01214">
    <property type="entry name" value="rmlD"/>
    <property type="match status" value="1"/>
</dbReference>
<comment type="function">
    <text evidence="6">Catalyzes the reduction of dTDP-6-deoxy-L-lyxo-4-hexulose to yield dTDP-L-rhamnose.</text>
</comment>
<comment type="cofactor">
    <cofactor evidence="6">
        <name>Mg(2+)</name>
        <dbReference type="ChEBI" id="CHEBI:18420"/>
    </cofactor>
    <text evidence="6">Binds 1 Mg(2+) ion per monomer.</text>
</comment>
<gene>
    <name evidence="8" type="primary">rfbD</name>
    <name evidence="8" type="ORF">FOZ76_21795</name>
</gene>
<dbReference type="InterPro" id="IPR029903">
    <property type="entry name" value="RmlD-like-bd"/>
</dbReference>
<dbReference type="GO" id="GO:0019305">
    <property type="term" value="P:dTDP-rhamnose biosynthetic process"/>
    <property type="evidence" value="ECO:0007669"/>
    <property type="project" value="UniProtKB-UniPathway"/>
</dbReference>
<comment type="caution">
    <text evidence="8">The sequence shown here is derived from an EMBL/GenBank/DDBJ whole genome shotgun (WGS) entry which is preliminary data.</text>
</comment>
<dbReference type="InterPro" id="IPR005913">
    <property type="entry name" value="dTDP_dehydrorham_reduct"/>
</dbReference>
<dbReference type="AlphaFoldDB" id="A0A556AC53"/>
<organism evidence="8 9">
    <name type="scientific">Verticiella sediminum</name>
    <dbReference type="NCBI Taxonomy" id="1247510"/>
    <lineage>
        <taxon>Bacteria</taxon>
        <taxon>Pseudomonadati</taxon>
        <taxon>Pseudomonadota</taxon>
        <taxon>Betaproteobacteria</taxon>
        <taxon>Burkholderiales</taxon>
        <taxon>Alcaligenaceae</taxon>
        <taxon>Verticiella</taxon>
    </lineage>
</organism>
<dbReference type="Gene3D" id="3.40.50.720">
    <property type="entry name" value="NAD(P)-binding Rossmann-like Domain"/>
    <property type="match status" value="1"/>
</dbReference>
<evidence type="ECO:0000256" key="2">
    <source>
        <dbReference type="ARBA" id="ARBA00010944"/>
    </source>
</evidence>
<evidence type="ECO:0000256" key="1">
    <source>
        <dbReference type="ARBA" id="ARBA00004781"/>
    </source>
</evidence>
<sequence>MRILLTGRRGQLGYELGRSLALLGEVHALDSAACDLREEQAIRRVVREYAPAVIVNPAAYTAVDKAETEVDAAQAVNARAPAILAEEAQRLDAMLVHFSTDYVFDGSRAAPYTEADAPNPQGVYGASKLAGEQAVQRACARHLVLRTSWVVGAHGGNFVKTMLRLAGERDALSVVADQYGAPTSAALLADLTALLVREATLRPDTFAYGLYHAAAAGVTNWHEYACYVIERARAAGRPVRVAPDAIRAIGSADYPTPARRPANSRLDTTRLRTTFGLRLPEWREGVDRVLDQIL</sequence>
<dbReference type="GO" id="GO:0008831">
    <property type="term" value="F:dTDP-4-dehydrorhamnose reductase activity"/>
    <property type="evidence" value="ECO:0007669"/>
    <property type="project" value="UniProtKB-EC"/>
</dbReference>
<comment type="catalytic activity">
    <reaction evidence="5 6">
        <text>dTDP-beta-L-rhamnose + NADP(+) = dTDP-4-dehydro-beta-L-rhamnose + NADPH + H(+)</text>
        <dbReference type="Rhea" id="RHEA:21796"/>
        <dbReference type="ChEBI" id="CHEBI:15378"/>
        <dbReference type="ChEBI" id="CHEBI:57510"/>
        <dbReference type="ChEBI" id="CHEBI:57783"/>
        <dbReference type="ChEBI" id="CHEBI:58349"/>
        <dbReference type="ChEBI" id="CHEBI:62830"/>
        <dbReference type="EC" id="1.1.1.133"/>
    </reaction>
</comment>
<keyword evidence="9" id="KW-1185">Reference proteome</keyword>
<protein>
    <recommendedName>
        <fullName evidence="4 6">dTDP-4-dehydrorhamnose reductase</fullName>
        <ecNumber evidence="3 6">1.1.1.133</ecNumber>
    </recommendedName>
</protein>
<evidence type="ECO:0000313" key="9">
    <source>
        <dbReference type="Proteomes" id="UP000318405"/>
    </source>
</evidence>
<dbReference type="EC" id="1.1.1.133" evidence="3 6"/>
<evidence type="ECO:0000256" key="3">
    <source>
        <dbReference type="ARBA" id="ARBA00012929"/>
    </source>
</evidence>
<name>A0A556AC53_9BURK</name>
<dbReference type="OrthoDB" id="9803892at2"/>
<comment type="pathway">
    <text evidence="1 6">Carbohydrate biosynthesis; dTDP-L-rhamnose biosynthesis.</text>
</comment>
<feature type="domain" description="RmlD-like substrate binding" evidence="7">
    <location>
        <begin position="1"/>
        <end position="293"/>
    </location>
</feature>
<dbReference type="GO" id="GO:0005829">
    <property type="term" value="C:cytosol"/>
    <property type="evidence" value="ECO:0007669"/>
    <property type="project" value="TreeGrafter"/>
</dbReference>
<dbReference type="UniPathway" id="UPA00124"/>
<proteinExistence type="inferred from homology"/>